<organism evidence="3 4">
    <name type="scientific">Streptomyces subrutilus</name>
    <dbReference type="NCBI Taxonomy" id="36818"/>
    <lineage>
        <taxon>Bacteria</taxon>
        <taxon>Bacillati</taxon>
        <taxon>Actinomycetota</taxon>
        <taxon>Actinomycetes</taxon>
        <taxon>Kitasatosporales</taxon>
        <taxon>Streptomycetaceae</taxon>
        <taxon>Streptomyces</taxon>
    </lineage>
</organism>
<proteinExistence type="predicted"/>
<feature type="compositionally biased region" description="Gly residues" evidence="1">
    <location>
        <begin position="245"/>
        <end position="279"/>
    </location>
</feature>
<dbReference type="Proteomes" id="UP000095705">
    <property type="component" value="Unassembled WGS sequence"/>
</dbReference>
<feature type="region of interest" description="Disordered" evidence="1">
    <location>
        <begin position="233"/>
        <end position="295"/>
    </location>
</feature>
<dbReference type="AlphaFoldDB" id="A0A1E5PVY9"/>
<dbReference type="STRING" id="36818.BGK67_22425"/>
<evidence type="ECO:0000313" key="3">
    <source>
        <dbReference type="EMBL" id="OEJ33727.1"/>
    </source>
</evidence>
<feature type="chain" id="PRO_5039113350" description="Lipoprotein" evidence="2">
    <location>
        <begin position="28"/>
        <end position="295"/>
    </location>
</feature>
<gene>
    <name evidence="3" type="ORF">BGK67_22425</name>
</gene>
<evidence type="ECO:0000313" key="4">
    <source>
        <dbReference type="Proteomes" id="UP000095705"/>
    </source>
</evidence>
<name>A0A1E5PVY9_9ACTN</name>
<evidence type="ECO:0000256" key="2">
    <source>
        <dbReference type="SAM" id="SignalP"/>
    </source>
</evidence>
<feature type="signal peptide" evidence="2">
    <location>
        <begin position="1"/>
        <end position="27"/>
    </location>
</feature>
<dbReference type="EMBL" id="MEHK01000001">
    <property type="protein sequence ID" value="OEJ33727.1"/>
    <property type="molecule type" value="Genomic_DNA"/>
</dbReference>
<dbReference type="PROSITE" id="PS51257">
    <property type="entry name" value="PROKAR_LIPOPROTEIN"/>
    <property type="match status" value="1"/>
</dbReference>
<comment type="caution">
    <text evidence="3">The sequence shown here is derived from an EMBL/GenBank/DDBJ whole genome shotgun (WGS) entry which is preliminary data.</text>
</comment>
<protein>
    <recommendedName>
        <fullName evidence="5">Lipoprotein</fullName>
    </recommendedName>
</protein>
<evidence type="ECO:0008006" key="5">
    <source>
        <dbReference type="Google" id="ProtNLM"/>
    </source>
</evidence>
<evidence type="ECO:0000256" key="1">
    <source>
        <dbReference type="SAM" id="MobiDB-lite"/>
    </source>
</evidence>
<accession>A0A1E5PVY9</accession>
<sequence length="295" mass="29774">MGSVKTFPFRPAAARVPRALVCAGLLAALPLLTGCGDAGGLVGAGSTPTASGPVHLWPDRQGAVVPPADPGGAPPEYVKGIDPVRGQDVHGVDPVALVQAELRAHPKTDVGPDGMPAETAAAIRKCGKEGAEPGECPVLTPYYRDLTGNGEDELIIGIEYPDKMMSVRVYTADADGRLNRIMATTQTVINVDLAGRDVILRVPSGNNGYELITAWSWDEKQLTMLPTREQIVRVPGNPQGSANPGHGGHGAGAGKGPGKGPGTGSGDGPGAGAGTGPGTGPRSKTSGAPDGPGTP</sequence>
<keyword evidence="4" id="KW-1185">Reference proteome</keyword>
<reference evidence="3 4" key="1">
    <citation type="submission" date="2016-08" db="EMBL/GenBank/DDBJ databases">
        <title>The complete genome of Streptomyces subrutilus 10-1-1.</title>
        <authorList>
            <person name="Chen X."/>
        </authorList>
    </citation>
    <scope>NUCLEOTIDE SEQUENCE [LARGE SCALE GENOMIC DNA]</scope>
    <source>
        <strain evidence="3 4">10-1-1</strain>
    </source>
</reference>
<keyword evidence="2" id="KW-0732">Signal</keyword>